<sequence length="108" mass="11856">MRYGFEASDLFLWESFTRARGTKKGDGGKVDETLSQGVVHTAKNPFVVAFRESEEIAAFLTRGRKKQRNQCGESRLRAVYKKYSKVENGGVALVSPAKSLLSAAPLSA</sequence>
<comment type="caution">
    <text evidence="1">The sequence shown here is derived from an EMBL/GenBank/DDBJ whole genome shotgun (WGS) entry which is preliminary data.</text>
</comment>
<evidence type="ECO:0000313" key="2">
    <source>
        <dbReference type="Proteomes" id="UP000266723"/>
    </source>
</evidence>
<gene>
    <name evidence="1" type="ORF">DY000_02027527</name>
</gene>
<protein>
    <submittedName>
        <fullName evidence="1">Uncharacterized protein</fullName>
    </submittedName>
</protein>
<dbReference type="EMBL" id="QGKV02000299">
    <property type="protein sequence ID" value="KAF3594243.1"/>
    <property type="molecule type" value="Genomic_DNA"/>
</dbReference>
<proteinExistence type="predicted"/>
<dbReference type="Proteomes" id="UP000266723">
    <property type="component" value="Unassembled WGS sequence"/>
</dbReference>
<name>A0ABQ7EAJ8_BRACR</name>
<organism evidence="1 2">
    <name type="scientific">Brassica cretica</name>
    <name type="common">Mustard</name>
    <dbReference type="NCBI Taxonomy" id="69181"/>
    <lineage>
        <taxon>Eukaryota</taxon>
        <taxon>Viridiplantae</taxon>
        <taxon>Streptophyta</taxon>
        <taxon>Embryophyta</taxon>
        <taxon>Tracheophyta</taxon>
        <taxon>Spermatophyta</taxon>
        <taxon>Magnoliopsida</taxon>
        <taxon>eudicotyledons</taxon>
        <taxon>Gunneridae</taxon>
        <taxon>Pentapetalae</taxon>
        <taxon>rosids</taxon>
        <taxon>malvids</taxon>
        <taxon>Brassicales</taxon>
        <taxon>Brassicaceae</taxon>
        <taxon>Brassiceae</taxon>
        <taxon>Brassica</taxon>
    </lineage>
</organism>
<accession>A0ABQ7EAJ8</accession>
<evidence type="ECO:0000313" key="1">
    <source>
        <dbReference type="EMBL" id="KAF3594243.1"/>
    </source>
</evidence>
<keyword evidence="2" id="KW-1185">Reference proteome</keyword>
<reference evidence="1 2" key="1">
    <citation type="journal article" date="2020" name="BMC Genomics">
        <title>Intraspecific diversification of the crop wild relative Brassica cretica Lam. using demographic model selection.</title>
        <authorList>
            <person name="Kioukis A."/>
            <person name="Michalopoulou V.A."/>
            <person name="Briers L."/>
            <person name="Pirintsos S."/>
            <person name="Studholme D.J."/>
            <person name="Pavlidis P."/>
            <person name="Sarris P.F."/>
        </authorList>
    </citation>
    <scope>NUCLEOTIDE SEQUENCE [LARGE SCALE GENOMIC DNA]</scope>
    <source>
        <strain evidence="2">cv. PFS-1207/04</strain>
    </source>
</reference>